<keyword evidence="2" id="KW-1185">Reference proteome</keyword>
<dbReference type="RefSeq" id="WP_106925422.1">
    <property type="nucleotide sequence ID" value="NZ_PYFT01000001.1"/>
</dbReference>
<dbReference type="Proteomes" id="UP000240357">
    <property type="component" value="Unassembled WGS sequence"/>
</dbReference>
<protein>
    <submittedName>
        <fullName evidence="1">Uncharacterized protein</fullName>
    </submittedName>
</protein>
<reference evidence="1 2" key="1">
    <citation type="submission" date="2018-03" db="EMBL/GenBank/DDBJ databases">
        <title>Adhaeribacter sp. HMF7605 Genome sequencing and assembly.</title>
        <authorList>
            <person name="Kang H."/>
            <person name="Kang J."/>
            <person name="Cha I."/>
            <person name="Kim H."/>
            <person name="Joh K."/>
        </authorList>
    </citation>
    <scope>NUCLEOTIDE SEQUENCE [LARGE SCALE GENOMIC DNA]</scope>
    <source>
        <strain evidence="1 2">HMF7605</strain>
    </source>
</reference>
<accession>A0A2T2Y9C2</accession>
<proteinExistence type="predicted"/>
<sequence length="90" mass="10474">MTFAILTKEKMPEATLDSISRIEKINGRDFYVYETDIKFLDLNKNKTIFKSVRYSTPLINSDFVINATYVNRIDEKEIMEAIKSVEISSK</sequence>
<dbReference type="EMBL" id="PYFT01000001">
    <property type="protein sequence ID" value="PSR52114.1"/>
    <property type="molecule type" value="Genomic_DNA"/>
</dbReference>
<evidence type="ECO:0000313" key="2">
    <source>
        <dbReference type="Proteomes" id="UP000240357"/>
    </source>
</evidence>
<organism evidence="1 2">
    <name type="scientific">Adhaeribacter arboris</name>
    <dbReference type="NCBI Taxonomy" id="2072846"/>
    <lineage>
        <taxon>Bacteria</taxon>
        <taxon>Pseudomonadati</taxon>
        <taxon>Bacteroidota</taxon>
        <taxon>Cytophagia</taxon>
        <taxon>Cytophagales</taxon>
        <taxon>Hymenobacteraceae</taxon>
        <taxon>Adhaeribacter</taxon>
    </lineage>
</organism>
<evidence type="ECO:0000313" key="1">
    <source>
        <dbReference type="EMBL" id="PSR52114.1"/>
    </source>
</evidence>
<comment type="caution">
    <text evidence="1">The sequence shown here is derived from an EMBL/GenBank/DDBJ whole genome shotgun (WGS) entry which is preliminary data.</text>
</comment>
<name>A0A2T2Y9C2_9BACT</name>
<gene>
    <name evidence="1" type="ORF">AHMF7605_00545</name>
</gene>
<dbReference type="AlphaFoldDB" id="A0A2T2Y9C2"/>